<name>A0A399M421_9PSED</name>
<organism evidence="1 2">
    <name type="scientific">Pseudomonas monteilii</name>
    <dbReference type="NCBI Taxonomy" id="76759"/>
    <lineage>
        <taxon>Bacteria</taxon>
        <taxon>Pseudomonadati</taxon>
        <taxon>Pseudomonadota</taxon>
        <taxon>Gammaproteobacteria</taxon>
        <taxon>Pseudomonadales</taxon>
        <taxon>Pseudomonadaceae</taxon>
        <taxon>Pseudomonas</taxon>
    </lineage>
</organism>
<dbReference type="AlphaFoldDB" id="A0A399M421"/>
<comment type="caution">
    <text evidence="1">The sequence shown here is derived from an EMBL/GenBank/DDBJ whole genome shotgun (WGS) entry which is preliminary data.</text>
</comment>
<dbReference type="Proteomes" id="UP000265875">
    <property type="component" value="Unassembled WGS sequence"/>
</dbReference>
<proteinExistence type="predicted"/>
<reference evidence="1 2" key="1">
    <citation type="submission" date="2018-08" db="EMBL/GenBank/DDBJ databases">
        <title>Draft genome sequence of the cyanotroph, Pseudomonas monteilii BCN3.</title>
        <authorList>
            <person name="Jones L.B."/>
            <person name="Kunz D.A."/>
        </authorList>
    </citation>
    <scope>NUCLEOTIDE SEQUENCE [LARGE SCALE GENOMIC DNA]</scope>
    <source>
        <strain evidence="1 2">BCN3</strain>
    </source>
</reference>
<protein>
    <submittedName>
        <fullName evidence="1">Uncharacterized protein</fullName>
    </submittedName>
</protein>
<evidence type="ECO:0000313" key="1">
    <source>
        <dbReference type="EMBL" id="RII76059.1"/>
    </source>
</evidence>
<gene>
    <name evidence="1" type="ORF">D0894_18325</name>
</gene>
<evidence type="ECO:0000313" key="2">
    <source>
        <dbReference type="Proteomes" id="UP000265875"/>
    </source>
</evidence>
<dbReference type="EMBL" id="QWLL01000045">
    <property type="protein sequence ID" value="RII76059.1"/>
    <property type="molecule type" value="Genomic_DNA"/>
</dbReference>
<sequence>MSRHYSLGAALQPIAGKPAPTGIASTSRPVQSLWELACQRWAAKRPPSINGQKWIPPLYPPSSPA</sequence>
<accession>A0A399M421</accession>